<reference evidence="1 2" key="1">
    <citation type="submission" date="2022-09" db="EMBL/GenBank/DDBJ databases">
        <title>Enrichment on poylsaccharides allowed isolation of novel metabolic and taxonomic groups of Haloarchaea.</title>
        <authorList>
            <person name="Sorokin D.Y."/>
            <person name="Elcheninov A.G."/>
            <person name="Khizhniak T.V."/>
            <person name="Kolganova T.V."/>
            <person name="Kublanov I.V."/>
        </authorList>
    </citation>
    <scope>NUCLEOTIDE SEQUENCE [LARGE SCALE GENOMIC DNA]</scope>
    <source>
        <strain evidence="1 2">AArc-curdl1</strain>
    </source>
</reference>
<sequence>MAWECGIDGCDAVFDDVESAIAHQVSAHERLECAVCGTIVPDGYLGIRHVFTEHSRAEYVRAYGADSEDVRQREKLLEEIDETVDEKRLAEFLNG</sequence>
<protein>
    <recommendedName>
        <fullName evidence="3">C2H2-type domain-containing protein</fullName>
    </recommendedName>
</protein>
<dbReference type="AlphaFoldDB" id="A0AAP2Z4K4"/>
<organism evidence="1 2">
    <name type="scientific">Natronosalvus hydrolyticus</name>
    <dbReference type="NCBI Taxonomy" id="2979988"/>
    <lineage>
        <taxon>Archaea</taxon>
        <taxon>Methanobacteriati</taxon>
        <taxon>Methanobacteriota</taxon>
        <taxon>Stenosarchaea group</taxon>
        <taxon>Halobacteria</taxon>
        <taxon>Halobacteriales</taxon>
        <taxon>Natrialbaceae</taxon>
        <taxon>Natronosalvus</taxon>
    </lineage>
</organism>
<evidence type="ECO:0000313" key="2">
    <source>
        <dbReference type="Proteomes" id="UP001321047"/>
    </source>
</evidence>
<name>A0AAP2Z4K4_9EURY</name>
<dbReference type="EMBL" id="JAOPJZ010000001">
    <property type="protein sequence ID" value="MCU4750556.1"/>
    <property type="molecule type" value="Genomic_DNA"/>
</dbReference>
<accession>A0AAP2Z4K4</accession>
<dbReference type="RefSeq" id="WP_342805451.1">
    <property type="nucleotide sequence ID" value="NZ_JAOPJZ010000001.1"/>
</dbReference>
<evidence type="ECO:0008006" key="3">
    <source>
        <dbReference type="Google" id="ProtNLM"/>
    </source>
</evidence>
<proteinExistence type="predicted"/>
<evidence type="ECO:0000313" key="1">
    <source>
        <dbReference type="EMBL" id="MCU4750556.1"/>
    </source>
</evidence>
<dbReference type="Pfam" id="PF24446">
    <property type="entry name" value="DUF7565"/>
    <property type="match status" value="1"/>
</dbReference>
<keyword evidence="2" id="KW-1185">Reference proteome</keyword>
<dbReference type="InterPro" id="IPR055987">
    <property type="entry name" value="DUF7565"/>
</dbReference>
<gene>
    <name evidence="1" type="ORF">OB919_00940</name>
</gene>
<comment type="caution">
    <text evidence="1">The sequence shown here is derived from an EMBL/GenBank/DDBJ whole genome shotgun (WGS) entry which is preliminary data.</text>
</comment>
<dbReference type="Proteomes" id="UP001321047">
    <property type="component" value="Unassembled WGS sequence"/>
</dbReference>